<dbReference type="InterPro" id="IPR041618">
    <property type="entry name" value="PKS_DE"/>
</dbReference>
<evidence type="ECO:0000259" key="9">
    <source>
        <dbReference type="PROSITE" id="PS52004"/>
    </source>
</evidence>
<dbReference type="NCBIfam" id="NF045894">
    <property type="entry name" value="PKS_plus_SDR"/>
    <property type="match status" value="1"/>
</dbReference>
<dbReference type="InterPro" id="IPR020806">
    <property type="entry name" value="PKS_PP-bd"/>
</dbReference>
<dbReference type="GO" id="GO:0033068">
    <property type="term" value="P:macrolide biosynthetic process"/>
    <property type="evidence" value="ECO:0007669"/>
    <property type="project" value="UniProtKB-ARBA"/>
</dbReference>
<keyword evidence="7" id="KW-0012">Acyltransferase</keyword>
<dbReference type="InterPro" id="IPR014043">
    <property type="entry name" value="Acyl_transferase_dom"/>
</dbReference>
<dbReference type="FunFam" id="3.40.366.10:FF:000002">
    <property type="entry name" value="Probable polyketide synthase 2"/>
    <property type="match status" value="1"/>
</dbReference>
<keyword evidence="3" id="KW-0597">Phosphoprotein</keyword>
<dbReference type="Pfam" id="PF00698">
    <property type="entry name" value="Acyl_transf_1"/>
    <property type="match status" value="1"/>
</dbReference>
<dbReference type="PANTHER" id="PTHR43775:SF51">
    <property type="entry name" value="INACTIVE PHENOLPHTHIOCEROL SYNTHESIS POLYKETIDE SYNTHASE TYPE I PKS1-RELATED"/>
    <property type="match status" value="1"/>
</dbReference>
<dbReference type="InterPro" id="IPR016039">
    <property type="entry name" value="Thiolase-like"/>
</dbReference>
<dbReference type="PROSITE" id="PS00606">
    <property type="entry name" value="KS3_1"/>
    <property type="match status" value="1"/>
</dbReference>
<evidence type="ECO:0000256" key="7">
    <source>
        <dbReference type="ARBA" id="ARBA00023315"/>
    </source>
</evidence>
<accession>A0A5P9NYB9</accession>
<dbReference type="InterPro" id="IPR057326">
    <property type="entry name" value="KR_dom"/>
</dbReference>
<proteinExistence type="predicted"/>
<dbReference type="Pfam" id="PF02801">
    <property type="entry name" value="Ketoacyl-synt_C"/>
    <property type="match status" value="1"/>
</dbReference>
<sequence>MEELEKSGKLERLTEYLRWTTGELQRSRQQLADAEAARREPIAIVAMSCRYPGNVRSPQDLWRLVVAGEDAISSFPGDRGWDLEALYDPDPEREGTCYTREGGFLHDAAAFDPAFFGISPREAMAMDPQHRLLLETSWEAFENAGIDPGSLRGSRTGVFAGVMYDDYGARLMEHTPKGFEGYLGTGSATSVASGRIAYTFGLEGPAVTLDTACSSSLVAMHLAARALRAGDCELALAGGVTVMATPGVFVDFSRQRGLAPDGRCKSFAAGADGTGWSEGAGLLLLERLSDARRNGHPVLAVVRGSAVNQDGASNGLTAPNGPSQQRVIRQALAEGLLTPSDVDAVEGHGTGTVLGDPIEAQALIAAYGRDRPADRPLWIGSVKSNIGHTQGAAGVAGVIKMVQAIRHGTLPATLHSAEPSPHVDWSAGNVALLTENRDWPEADRPRRAGVSSFGVSGTNAHVVLEQAPAEPVEPGGTGGTGGVGEAREALEPGETVTDGPGEVPFAAAAPSRPVPLLVSARTEGALRDSARGLAGLLRGEPASSALDVAYSSAASRALLEHRAVVVGSDGAELTRGLDALAQGDLLPGNVVVDEAAAEPGGLAYLFTGQGSQRPGMGRALAAAYPVFADALAEVCAEFDRHLDRPLQQLMFAAKGDPEAELLHQTRYAQPAVFAVETALFRLLTHWGLRPNILLGHSVGELVAVHAAGMLDLSDGAALVAARARAMQRARPDGAMVALEASEDEVRATLAGHEREVAVAAVNGPRATVISGDADAVLAVGDHWRAAGRRVRRLTVSHAFHSPHMDDVLDEFREAAARVRFAEPAVPLVSNVTGAVADPAELRSPEYWVSHVRRPVRFADGVRALRSAGVTCCLEVGPDAALTTMARECLRDGNEEEGEKGVRAVTLTPMMNARRPEPQTALVAVAKLHAAGHRVDWSAQFEGSGAVRVALPNYPFQRRDYWLNPVTGGSAGHDAGEGSSSLESAFWAAVDSHDVESLGGTLRLSAEQRAALSTLLPVLAARRRRARWHHTTVWRPVAEAPAVVGAVRPLLLVTRDASGSRRGDESDGDGGPAAQVIDALGDAALHVVLPATAVDEDDLSALVREKVPGGTDVCGVVSLLPPTAALPRALERAGVDAPLWVLTSGAVTVGRLDPPADPEQAVARGLGRALARAHPGRRVRLLDLPRELDEQVRRRLLELLRTAPADDLLAMRGTGLFTARLARVALPAESRRPGWRPEGTVLLTGATTELGGHIARWLADRGAGRLLLPVPPHEDPAGLTPLCKELADCGVDVTPARIDPGDRDALARLVREAPPTAVVHAADPSGSGIAQAAVVVEEVTAHLGLSAFVVCASGAGVLAEPGSGGDTVAAHARLKALVRRRRERGAPALWLEFGAPAPAPDTAATAAAVAPEAAEAPAPAAAVTAPPLDMAVEALALASRTDLWSVSVAELDPEAAPWLRSLRLLRELPEFAGTADAPADGPDRTLLDRLADAGPDERAALLLRTVRTQAADVLGVAPADSLDPDADLFALGLSSFAALELSTRMRAAGLDVSPSQVFDHPTPARLAASMGQEP</sequence>
<dbReference type="Gene3D" id="3.30.70.3290">
    <property type="match status" value="1"/>
</dbReference>
<dbReference type="SUPFAM" id="SSF47336">
    <property type="entry name" value="ACP-like"/>
    <property type="match status" value="1"/>
</dbReference>
<dbReference type="Gene3D" id="3.40.366.10">
    <property type="entry name" value="Malonyl-Coenzyme A Acyl Carrier Protein, domain 2"/>
    <property type="match status" value="1"/>
</dbReference>
<evidence type="ECO:0000256" key="6">
    <source>
        <dbReference type="ARBA" id="ARBA00023268"/>
    </source>
</evidence>
<reference evidence="10" key="1">
    <citation type="journal article" date="2019" name="Mar. Drugs">
        <title>Genome Sequencing of Streptomyces olivaceus SCSIO T05 and Activated Production of Lobophorin CR4 via Metabolic Engineering and Genome Mining.</title>
        <authorList>
            <person name="Zhang C."/>
            <person name="Ding W."/>
            <person name="Qin X."/>
            <person name="Ju J."/>
        </authorList>
    </citation>
    <scope>NUCLEOTIDE SEQUENCE</scope>
    <source>
        <strain evidence="10">SCSIO T05</strain>
    </source>
</reference>
<dbReference type="Gene3D" id="1.10.1200.10">
    <property type="entry name" value="ACP-like"/>
    <property type="match status" value="1"/>
</dbReference>
<dbReference type="Pfam" id="PF08659">
    <property type="entry name" value="KR"/>
    <property type="match status" value="1"/>
</dbReference>
<dbReference type="Pfam" id="PF18369">
    <property type="entry name" value="PKS_DE"/>
    <property type="match status" value="1"/>
</dbReference>
<organism evidence="10">
    <name type="scientific">Streptomyces olivaceus</name>
    <dbReference type="NCBI Taxonomy" id="47716"/>
    <lineage>
        <taxon>Bacteria</taxon>
        <taxon>Bacillati</taxon>
        <taxon>Actinomycetota</taxon>
        <taxon>Actinomycetes</taxon>
        <taxon>Kitasatosporales</taxon>
        <taxon>Streptomycetaceae</taxon>
        <taxon>Streptomyces</taxon>
    </lineage>
</organism>
<dbReference type="InterPro" id="IPR036736">
    <property type="entry name" value="ACP-like_sf"/>
</dbReference>
<keyword evidence="6" id="KW-0511">Multifunctional enzyme</keyword>
<dbReference type="InterPro" id="IPR018201">
    <property type="entry name" value="Ketoacyl_synth_AS"/>
</dbReference>
<feature type="domain" description="Ketosynthase family 3 (KS3)" evidence="9">
    <location>
        <begin position="39"/>
        <end position="466"/>
    </location>
</feature>
<dbReference type="Pfam" id="PF16197">
    <property type="entry name" value="KAsynt_C_assoc"/>
    <property type="match status" value="1"/>
</dbReference>
<dbReference type="InterPro" id="IPR020841">
    <property type="entry name" value="PKS_Beta-ketoAc_synthase_dom"/>
</dbReference>
<dbReference type="SUPFAM" id="SSF55048">
    <property type="entry name" value="Probable ACP-binding domain of malonyl-CoA ACP transacylase"/>
    <property type="match status" value="1"/>
</dbReference>
<keyword evidence="2" id="KW-0596">Phosphopantetheine</keyword>
<comment type="cofactor">
    <cofactor evidence="1">
        <name>pantetheine 4'-phosphate</name>
        <dbReference type="ChEBI" id="CHEBI:47942"/>
    </cofactor>
</comment>
<dbReference type="InterPro" id="IPR016035">
    <property type="entry name" value="Acyl_Trfase/lysoPLipase"/>
</dbReference>
<dbReference type="InterPro" id="IPR032821">
    <property type="entry name" value="PKS_assoc"/>
</dbReference>
<dbReference type="PROSITE" id="PS52004">
    <property type="entry name" value="KS3_2"/>
    <property type="match status" value="1"/>
</dbReference>
<dbReference type="Pfam" id="PF00109">
    <property type="entry name" value="ketoacyl-synt"/>
    <property type="match status" value="1"/>
</dbReference>
<feature type="domain" description="Carrier" evidence="8">
    <location>
        <begin position="1499"/>
        <end position="1573"/>
    </location>
</feature>
<dbReference type="InterPro" id="IPR015083">
    <property type="entry name" value="NorB/c/GfsB-D-like_docking"/>
</dbReference>
<dbReference type="CDD" id="cd00833">
    <property type="entry name" value="PKS"/>
    <property type="match status" value="1"/>
</dbReference>
<dbReference type="FunFam" id="3.40.47.10:FF:000019">
    <property type="entry name" value="Polyketide synthase type I"/>
    <property type="match status" value="1"/>
</dbReference>
<dbReference type="SMART" id="SM00822">
    <property type="entry name" value="PKS_KR"/>
    <property type="match status" value="1"/>
</dbReference>
<evidence type="ECO:0000313" key="10">
    <source>
        <dbReference type="EMBL" id="QFU80898.1"/>
    </source>
</evidence>
<dbReference type="GO" id="GO:0004312">
    <property type="term" value="F:fatty acid synthase activity"/>
    <property type="evidence" value="ECO:0007669"/>
    <property type="project" value="TreeGrafter"/>
</dbReference>
<dbReference type="Gene3D" id="3.40.47.10">
    <property type="match status" value="1"/>
</dbReference>
<evidence type="ECO:0000256" key="5">
    <source>
        <dbReference type="ARBA" id="ARBA00023194"/>
    </source>
</evidence>
<dbReference type="Gene3D" id="3.40.50.720">
    <property type="entry name" value="NAD(P)-binding Rossmann-like Domain"/>
    <property type="match status" value="1"/>
</dbReference>
<dbReference type="GO" id="GO:0031177">
    <property type="term" value="F:phosphopantetheine binding"/>
    <property type="evidence" value="ECO:0007669"/>
    <property type="project" value="InterPro"/>
</dbReference>
<evidence type="ECO:0000256" key="2">
    <source>
        <dbReference type="ARBA" id="ARBA00022450"/>
    </source>
</evidence>
<dbReference type="InterPro" id="IPR001227">
    <property type="entry name" value="Ac_transferase_dom_sf"/>
</dbReference>
<dbReference type="InterPro" id="IPR014030">
    <property type="entry name" value="Ketoacyl_synth_N"/>
</dbReference>
<dbReference type="InterPro" id="IPR016036">
    <property type="entry name" value="Malonyl_transacylase_ACP-bd"/>
</dbReference>
<dbReference type="Gene3D" id="6.10.140.1830">
    <property type="match status" value="1"/>
</dbReference>
<dbReference type="InterPro" id="IPR050091">
    <property type="entry name" value="PKS_NRPS_Biosynth_Enz"/>
</dbReference>
<name>A0A5P9NYB9_STROV</name>
<keyword evidence="5" id="KW-0045">Antibiotic biosynthesis</keyword>
<dbReference type="SMART" id="SM00823">
    <property type="entry name" value="PKS_PP"/>
    <property type="match status" value="1"/>
</dbReference>
<dbReference type="PANTHER" id="PTHR43775">
    <property type="entry name" value="FATTY ACID SYNTHASE"/>
    <property type="match status" value="1"/>
</dbReference>
<protein>
    <submittedName>
        <fullName evidence="10">PKS</fullName>
    </submittedName>
</protein>
<dbReference type="GO" id="GO:0004315">
    <property type="term" value="F:3-oxoacyl-[acyl-carrier-protein] synthase activity"/>
    <property type="evidence" value="ECO:0007669"/>
    <property type="project" value="InterPro"/>
</dbReference>
<keyword evidence="4" id="KW-0808">Transferase</keyword>
<evidence type="ECO:0000256" key="1">
    <source>
        <dbReference type="ARBA" id="ARBA00001957"/>
    </source>
</evidence>
<dbReference type="SUPFAM" id="SSF53901">
    <property type="entry name" value="Thiolase-like"/>
    <property type="match status" value="1"/>
</dbReference>
<evidence type="ECO:0000259" key="8">
    <source>
        <dbReference type="PROSITE" id="PS50075"/>
    </source>
</evidence>
<dbReference type="SMART" id="SM00825">
    <property type="entry name" value="PKS_KS"/>
    <property type="match status" value="1"/>
</dbReference>
<dbReference type="InterPro" id="IPR009081">
    <property type="entry name" value="PP-bd_ACP"/>
</dbReference>
<dbReference type="InterPro" id="IPR013968">
    <property type="entry name" value="PKS_KR"/>
</dbReference>
<dbReference type="InterPro" id="IPR014031">
    <property type="entry name" value="Ketoacyl_synth_C"/>
</dbReference>
<evidence type="ECO:0000256" key="3">
    <source>
        <dbReference type="ARBA" id="ARBA00022553"/>
    </source>
</evidence>
<evidence type="ECO:0000256" key="4">
    <source>
        <dbReference type="ARBA" id="ARBA00022679"/>
    </source>
</evidence>
<dbReference type="PROSITE" id="PS50075">
    <property type="entry name" value="CARRIER"/>
    <property type="match status" value="1"/>
</dbReference>
<dbReference type="EMBL" id="MN396889">
    <property type="protein sequence ID" value="QFU80898.1"/>
    <property type="molecule type" value="Genomic_DNA"/>
</dbReference>
<dbReference type="SMART" id="SM00827">
    <property type="entry name" value="PKS_AT"/>
    <property type="match status" value="1"/>
</dbReference>
<dbReference type="SUPFAM" id="SSF51735">
    <property type="entry name" value="NAD(P)-binding Rossmann-fold domains"/>
    <property type="match status" value="2"/>
</dbReference>
<dbReference type="Pfam" id="PF08990">
    <property type="entry name" value="Docking"/>
    <property type="match status" value="1"/>
</dbReference>
<dbReference type="CDD" id="cd08952">
    <property type="entry name" value="KR_1_SDR_x"/>
    <property type="match status" value="1"/>
</dbReference>
<dbReference type="GO" id="GO:0006633">
    <property type="term" value="P:fatty acid biosynthetic process"/>
    <property type="evidence" value="ECO:0007669"/>
    <property type="project" value="InterPro"/>
</dbReference>
<dbReference type="InterPro" id="IPR036291">
    <property type="entry name" value="NAD(P)-bd_dom_sf"/>
</dbReference>
<dbReference type="Pfam" id="PF00550">
    <property type="entry name" value="PP-binding"/>
    <property type="match status" value="1"/>
</dbReference>
<dbReference type="SUPFAM" id="SSF52151">
    <property type="entry name" value="FabD/lysophospholipase-like"/>
    <property type="match status" value="1"/>
</dbReference>